<evidence type="ECO:0000256" key="1">
    <source>
        <dbReference type="SAM" id="MobiDB-lite"/>
    </source>
</evidence>
<accession>A0AA36BF13</accession>
<protein>
    <submittedName>
        <fullName evidence="2">Uncharacterized protein</fullName>
    </submittedName>
</protein>
<dbReference type="AlphaFoldDB" id="A0AA36BF13"/>
<evidence type="ECO:0000313" key="3">
    <source>
        <dbReference type="Proteomes" id="UP001162480"/>
    </source>
</evidence>
<keyword evidence="3" id="KW-1185">Reference proteome</keyword>
<dbReference type="Proteomes" id="UP001162480">
    <property type="component" value="Chromosome 14"/>
</dbReference>
<gene>
    <name evidence="2" type="ORF">OCTVUL_1B011442</name>
</gene>
<evidence type="ECO:0000313" key="2">
    <source>
        <dbReference type="EMBL" id="CAI9733216.1"/>
    </source>
</evidence>
<name>A0AA36BF13_OCTVU</name>
<feature type="region of interest" description="Disordered" evidence="1">
    <location>
        <begin position="1"/>
        <end position="24"/>
    </location>
</feature>
<dbReference type="EMBL" id="OX597827">
    <property type="protein sequence ID" value="CAI9733216.1"/>
    <property type="molecule type" value="Genomic_DNA"/>
</dbReference>
<organism evidence="2 3">
    <name type="scientific">Octopus vulgaris</name>
    <name type="common">Common octopus</name>
    <dbReference type="NCBI Taxonomy" id="6645"/>
    <lineage>
        <taxon>Eukaryota</taxon>
        <taxon>Metazoa</taxon>
        <taxon>Spiralia</taxon>
        <taxon>Lophotrochozoa</taxon>
        <taxon>Mollusca</taxon>
        <taxon>Cephalopoda</taxon>
        <taxon>Coleoidea</taxon>
        <taxon>Octopodiformes</taxon>
        <taxon>Octopoda</taxon>
        <taxon>Incirrata</taxon>
        <taxon>Octopodidae</taxon>
        <taxon>Octopus</taxon>
    </lineage>
</organism>
<proteinExistence type="predicted"/>
<sequence length="91" mass="10548">MGSMEKSCDRTPPSRQELDNYETCSVPPMSGHAIVRMEIKRIFLGERLRDLDKSLYRLAQRTTRDRARKIWGGGAKHTVIERTRELTESRA</sequence>
<reference evidence="2" key="1">
    <citation type="submission" date="2023-08" db="EMBL/GenBank/DDBJ databases">
        <authorList>
            <person name="Alioto T."/>
            <person name="Alioto T."/>
            <person name="Gomez Garrido J."/>
        </authorList>
    </citation>
    <scope>NUCLEOTIDE SEQUENCE</scope>
</reference>